<accession>A0A8B8Z8J0</accession>
<keyword evidence="9" id="KW-0472">Membrane</keyword>
<dbReference type="GeneID" id="103700913"/>
<keyword evidence="12" id="KW-1185">Reference proteome</keyword>
<keyword evidence="7 11" id="KW-0560">Oxidoreductase</keyword>
<evidence type="ECO:0000256" key="6">
    <source>
        <dbReference type="ARBA" id="ARBA00022989"/>
    </source>
</evidence>
<keyword evidence="6" id="KW-1133">Transmembrane helix</keyword>
<dbReference type="PRINTS" id="PR00385">
    <property type="entry name" value="P450"/>
</dbReference>
<name>A0A8B8Z8J0_PHODC</name>
<dbReference type="InterPro" id="IPR017972">
    <property type="entry name" value="Cyt_P450_CS"/>
</dbReference>
<evidence type="ECO:0000313" key="12">
    <source>
        <dbReference type="Proteomes" id="UP000228380"/>
    </source>
</evidence>
<evidence type="ECO:0000313" key="13">
    <source>
        <dbReference type="RefSeq" id="XP_038970366.1"/>
    </source>
</evidence>
<dbReference type="GO" id="GO:0016020">
    <property type="term" value="C:membrane"/>
    <property type="evidence" value="ECO:0007669"/>
    <property type="project" value="UniProtKB-SubCell"/>
</dbReference>
<evidence type="ECO:0000256" key="2">
    <source>
        <dbReference type="ARBA" id="ARBA00010617"/>
    </source>
</evidence>
<keyword evidence="5 10" id="KW-0479">Metal-binding</keyword>
<dbReference type="GO" id="GO:0004497">
    <property type="term" value="F:monooxygenase activity"/>
    <property type="evidence" value="ECO:0007669"/>
    <property type="project" value="UniProtKB-KW"/>
</dbReference>
<dbReference type="GO" id="GO:0005506">
    <property type="term" value="F:iron ion binding"/>
    <property type="evidence" value="ECO:0007669"/>
    <property type="project" value="InterPro"/>
</dbReference>
<reference evidence="13" key="2">
    <citation type="submission" date="2025-08" db="UniProtKB">
        <authorList>
            <consortium name="RefSeq"/>
        </authorList>
    </citation>
    <scope>IDENTIFICATION</scope>
    <source>
        <tissue evidence="13">Young leaves</tissue>
    </source>
</reference>
<dbReference type="InterPro" id="IPR036396">
    <property type="entry name" value="Cyt_P450_sf"/>
</dbReference>
<evidence type="ECO:0000256" key="8">
    <source>
        <dbReference type="ARBA" id="ARBA00023004"/>
    </source>
</evidence>
<dbReference type="GO" id="GO:0020037">
    <property type="term" value="F:heme binding"/>
    <property type="evidence" value="ECO:0007669"/>
    <property type="project" value="InterPro"/>
</dbReference>
<comment type="subcellular location">
    <subcellularLocation>
        <location evidence="1">Membrane</location>
        <topology evidence="1">Single-pass membrane protein</topology>
    </subcellularLocation>
</comment>
<organism evidence="12 13">
    <name type="scientific">Phoenix dactylifera</name>
    <name type="common">Date palm</name>
    <dbReference type="NCBI Taxonomy" id="42345"/>
    <lineage>
        <taxon>Eukaryota</taxon>
        <taxon>Viridiplantae</taxon>
        <taxon>Streptophyta</taxon>
        <taxon>Embryophyta</taxon>
        <taxon>Tracheophyta</taxon>
        <taxon>Spermatophyta</taxon>
        <taxon>Magnoliopsida</taxon>
        <taxon>Liliopsida</taxon>
        <taxon>Arecaceae</taxon>
        <taxon>Coryphoideae</taxon>
        <taxon>Phoeniceae</taxon>
        <taxon>Phoenix</taxon>
    </lineage>
</organism>
<keyword evidence="4" id="KW-0812">Transmembrane</keyword>
<dbReference type="PROSITE" id="PS00086">
    <property type="entry name" value="CYTOCHROME_P450"/>
    <property type="match status" value="1"/>
</dbReference>
<dbReference type="PANTHER" id="PTHR47947:SF62">
    <property type="entry name" value="CYTOCHROME P450, FAMILY 81, SUBFAMILY D, POLYPEPTIDE 5"/>
    <property type="match status" value="1"/>
</dbReference>
<comment type="cofactor">
    <cofactor evidence="10">
        <name>heme</name>
        <dbReference type="ChEBI" id="CHEBI:30413"/>
    </cofactor>
</comment>
<dbReference type="AlphaFoldDB" id="A0A8B8Z8J0"/>
<sequence length="530" mass="59447">MIISVGSFNSVFLSPTIATSAMETISYISLSLALLLFVKLLFFSKNTRNLPPSPPSLPFIGHLHLLKKPLHRTLASLSDRHGPVLLLRFGSRPVLVVSSPSATEECLSKHDIAFANRPRLPSLKLLSYNYTSLAVANYGPHWRNLRRIATVEVLSTHRLNALSGIRSGEVQAMVRQLVRDWQATKATDGFARVELKSRMSALSLNVIMRMIAGKRFYGEEEEKAGISEEVRRYRKYAEEAEPAIGASNLADFLPVLRWVDYQGASKKLARYRKGRDELMQRLIDMHRREGKEEGVEKKSMMGVMLSLQETDPGYYTDEVIKALGLGLLAAGTSTSPDTAEWAMTLLLNNPEALKKVRDEIDAQVANHDRLLEESDLSNLPYLQYVITETLRLYPVVPLMLPHESSQECNVGGFHIPRGTMLLVNAYSVNRDPKVWEEPARFMPERFEGGKGEGKLMIPFGMGRRRCPGEGLGMRVVGLVLGALIQCFEWERTGKEEVDMAEGSGLSMPKAIPLEAMYRPRQIMLDTLEKF</sequence>
<evidence type="ECO:0000256" key="3">
    <source>
        <dbReference type="ARBA" id="ARBA00022617"/>
    </source>
</evidence>
<dbReference type="SUPFAM" id="SSF48264">
    <property type="entry name" value="Cytochrome P450"/>
    <property type="match status" value="1"/>
</dbReference>
<evidence type="ECO:0000256" key="7">
    <source>
        <dbReference type="ARBA" id="ARBA00023002"/>
    </source>
</evidence>
<evidence type="ECO:0000256" key="9">
    <source>
        <dbReference type="ARBA" id="ARBA00023136"/>
    </source>
</evidence>
<dbReference type="RefSeq" id="XP_038970366.1">
    <property type="nucleotide sequence ID" value="XM_039114438.1"/>
</dbReference>
<dbReference type="InterPro" id="IPR002401">
    <property type="entry name" value="Cyt_P450_E_grp-I"/>
</dbReference>
<dbReference type="InterPro" id="IPR001128">
    <property type="entry name" value="Cyt_P450"/>
</dbReference>
<keyword evidence="3 10" id="KW-0349">Heme</keyword>
<evidence type="ECO:0000256" key="11">
    <source>
        <dbReference type="RuleBase" id="RU000461"/>
    </source>
</evidence>
<dbReference type="CDD" id="cd20653">
    <property type="entry name" value="CYP81"/>
    <property type="match status" value="1"/>
</dbReference>
<evidence type="ECO:0000256" key="4">
    <source>
        <dbReference type="ARBA" id="ARBA00022692"/>
    </source>
</evidence>
<dbReference type="InterPro" id="IPR050651">
    <property type="entry name" value="Plant_Cytochrome_P450_Monoox"/>
</dbReference>
<keyword evidence="8 10" id="KW-0408">Iron</keyword>
<evidence type="ECO:0000256" key="5">
    <source>
        <dbReference type="ARBA" id="ARBA00022723"/>
    </source>
</evidence>
<dbReference type="Proteomes" id="UP000228380">
    <property type="component" value="Chromosome 16"/>
</dbReference>
<keyword evidence="11" id="KW-0503">Monooxygenase</keyword>
<proteinExistence type="inferred from homology"/>
<gene>
    <name evidence="13" type="primary">LOC103700913</name>
</gene>
<comment type="similarity">
    <text evidence="2 11">Belongs to the cytochrome P450 family.</text>
</comment>
<dbReference type="PANTHER" id="PTHR47947">
    <property type="entry name" value="CYTOCHROME P450 82C3-RELATED"/>
    <property type="match status" value="1"/>
</dbReference>
<protein>
    <submittedName>
        <fullName evidence="13">Cytochrome P450 81Q32-like</fullName>
    </submittedName>
</protein>
<dbReference type="KEGG" id="pda:103700913"/>
<dbReference type="GO" id="GO:0016705">
    <property type="term" value="F:oxidoreductase activity, acting on paired donors, with incorporation or reduction of molecular oxygen"/>
    <property type="evidence" value="ECO:0007669"/>
    <property type="project" value="InterPro"/>
</dbReference>
<dbReference type="Pfam" id="PF00067">
    <property type="entry name" value="p450"/>
    <property type="match status" value="1"/>
</dbReference>
<feature type="binding site" description="axial binding residue" evidence="10">
    <location>
        <position position="466"/>
    </location>
    <ligand>
        <name>heme</name>
        <dbReference type="ChEBI" id="CHEBI:30413"/>
    </ligand>
    <ligandPart>
        <name>Fe</name>
        <dbReference type="ChEBI" id="CHEBI:18248"/>
    </ligandPart>
</feature>
<dbReference type="Gene3D" id="1.10.630.10">
    <property type="entry name" value="Cytochrome P450"/>
    <property type="match status" value="1"/>
</dbReference>
<evidence type="ECO:0000256" key="10">
    <source>
        <dbReference type="PIRSR" id="PIRSR602401-1"/>
    </source>
</evidence>
<reference evidence="12" key="1">
    <citation type="journal article" date="2019" name="Nat. Commun.">
        <title>Genome-wide association mapping of date palm fruit traits.</title>
        <authorList>
            <person name="Hazzouri K.M."/>
            <person name="Gros-Balthazard M."/>
            <person name="Flowers J.M."/>
            <person name="Copetti D."/>
            <person name="Lemansour A."/>
            <person name="Lebrun M."/>
            <person name="Masmoudi K."/>
            <person name="Ferrand S."/>
            <person name="Dhar M.I."/>
            <person name="Fresquez Z.A."/>
            <person name="Rosas U."/>
            <person name="Zhang J."/>
            <person name="Talag J."/>
            <person name="Lee S."/>
            <person name="Kudrna D."/>
            <person name="Powell R.F."/>
            <person name="Leitch I.J."/>
            <person name="Krueger R.R."/>
            <person name="Wing R.A."/>
            <person name="Amiri K.M.A."/>
            <person name="Purugganan M.D."/>
        </authorList>
    </citation>
    <scope>NUCLEOTIDE SEQUENCE [LARGE SCALE GENOMIC DNA]</scope>
    <source>
        <strain evidence="12">cv. Khalas</strain>
    </source>
</reference>
<evidence type="ECO:0000256" key="1">
    <source>
        <dbReference type="ARBA" id="ARBA00004167"/>
    </source>
</evidence>
<dbReference type="PRINTS" id="PR00463">
    <property type="entry name" value="EP450I"/>
</dbReference>
<dbReference type="FunFam" id="1.10.630.10:FF:000023">
    <property type="entry name" value="Cytochrome P450 family protein"/>
    <property type="match status" value="1"/>
</dbReference>
<dbReference type="OrthoDB" id="1055148at2759"/>